<dbReference type="PANTHER" id="PTHR34825">
    <property type="entry name" value="CONSERVED PROTEIN, WITH A WEAK D-GALACTARATE DEHYDRATASE/ALTRONATE HYDROLASE DOMAIN"/>
    <property type="match status" value="1"/>
</dbReference>
<evidence type="ECO:0000259" key="1">
    <source>
        <dbReference type="Pfam" id="PF09820"/>
    </source>
</evidence>
<reference evidence="2" key="2">
    <citation type="submission" date="2023-03" db="EMBL/GenBank/DDBJ databases">
        <authorList>
            <person name="Inwood S.N."/>
            <person name="Skelly J.G."/>
            <person name="Guhlin J."/>
            <person name="Harrop T.W.R."/>
            <person name="Goldson S.G."/>
            <person name="Dearden P.K."/>
        </authorList>
    </citation>
    <scope>NUCLEOTIDE SEQUENCE</scope>
    <source>
        <strain evidence="2">Irish</strain>
        <tissue evidence="2">Whole body</tissue>
    </source>
</reference>
<dbReference type="AlphaFoldDB" id="A0AA39EYB8"/>
<dbReference type="EMBL" id="JAQQBS010001424">
    <property type="protein sequence ID" value="KAK0159134.1"/>
    <property type="molecule type" value="Genomic_DNA"/>
</dbReference>
<name>A0AA39EYB8_9HYME</name>
<reference evidence="2" key="1">
    <citation type="journal article" date="2023" name="bioRxiv">
        <title>Scaffold-level genome assemblies of two parasitoid biocontrol wasps reveal the parthenogenesis mechanism and an associated novel virus.</title>
        <authorList>
            <person name="Inwood S."/>
            <person name="Skelly J."/>
            <person name="Guhlin J."/>
            <person name="Harrop T."/>
            <person name="Goldson S."/>
            <person name="Dearden P."/>
        </authorList>
    </citation>
    <scope>NUCLEOTIDE SEQUENCE</scope>
    <source>
        <strain evidence="2">Irish</strain>
        <tissue evidence="2">Whole body</tissue>
    </source>
</reference>
<sequence length="624" mass="73798">MTPTNIAQAPVFHMNPDFNLESSDLKQLVSLITFIDKSSMIPHLFKNRMVLITAPHHFGKSTNMDMIKKFVEIQVDNDGKQIDNKTSINRAIFEKNNLHIFREHREFFDKHFATFPVIHVDFKLVIGDSFEQILEKLQTTLHTTFKNHKYLLTNDKLENDKKEQFKRYYDAESYTSLTEYDIITGLTFLSECVFQYFDKEVFVLIDNYDTPINQTILNKNIDLERLNKLMSKIFEDLLVANEFVARAFLTGTSYFASVELSEIDNIKKFMFLGNHEFVPYYGLTLKDLRDLSIRFQIDSDTEREIILFYRGYESKKGEVIFSIWSILNFLHYYQLNDYWEAPEATRCLENALCIPAIRNISKVLCYRWNIEIEILDEIELQHLITLRDICSKDNSKQITRPDIIFHYLFHQGYLSIERRLEGKGSKIYKVKVPRREITHIIKKALMSQFNDNVYELEKRCAEYFNQISVDVGDLLFINLLNDLNNLLKEIKESGKLFDYGENFYNCLMFCFLTEAKGRFAREFTFQVVKSGCPDLIILKRRTVIIIKLTFNETADEALKKIKNRCYDKVFHIHRTIQTKIRVKYICIGINISEDNIFSMSICKKTEEGFYARRTFPNDYAYYMN</sequence>
<organism evidence="2 3">
    <name type="scientific">Microctonus aethiopoides</name>
    <dbReference type="NCBI Taxonomy" id="144406"/>
    <lineage>
        <taxon>Eukaryota</taxon>
        <taxon>Metazoa</taxon>
        <taxon>Ecdysozoa</taxon>
        <taxon>Arthropoda</taxon>
        <taxon>Hexapoda</taxon>
        <taxon>Insecta</taxon>
        <taxon>Pterygota</taxon>
        <taxon>Neoptera</taxon>
        <taxon>Endopterygota</taxon>
        <taxon>Hymenoptera</taxon>
        <taxon>Apocrita</taxon>
        <taxon>Ichneumonoidea</taxon>
        <taxon>Braconidae</taxon>
        <taxon>Euphorinae</taxon>
        <taxon>Microctonus</taxon>
    </lineage>
</organism>
<feature type="domain" description="AAA-ATPase-like" evidence="1">
    <location>
        <begin position="33"/>
        <end position="260"/>
    </location>
</feature>
<keyword evidence="3" id="KW-1185">Reference proteome</keyword>
<gene>
    <name evidence="2" type="ORF">PV328_010056</name>
</gene>
<evidence type="ECO:0000313" key="3">
    <source>
        <dbReference type="Proteomes" id="UP001168990"/>
    </source>
</evidence>
<evidence type="ECO:0000313" key="2">
    <source>
        <dbReference type="EMBL" id="KAK0159134.1"/>
    </source>
</evidence>
<accession>A0AA39EYB8</accession>
<dbReference type="Proteomes" id="UP001168990">
    <property type="component" value="Unassembled WGS sequence"/>
</dbReference>
<dbReference type="Pfam" id="PF09820">
    <property type="entry name" value="AAA-ATPase_like"/>
    <property type="match status" value="1"/>
</dbReference>
<proteinExistence type="predicted"/>
<protein>
    <recommendedName>
        <fullName evidence="1">AAA-ATPase-like domain-containing protein</fullName>
    </recommendedName>
</protein>
<dbReference type="InterPro" id="IPR018631">
    <property type="entry name" value="AAA-ATPase-like_dom"/>
</dbReference>
<dbReference type="PANTHER" id="PTHR34825:SF1">
    <property type="entry name" value="AAA-ATPASE-LIKE DOMAIN-CONTAINING PROTEIN"/>
    <property type="match status" value="1"/>
</dbReference>
<comment type="caution">
    <text evidence="2">The sequence shown here is derived from an EMBL/GenBank/DDBJ whole genome shotgun (WGS) entry which is preliminary data.</text>
</comment>